<keyword evidence="1" id="KW-1133">Transmembrane helix</keyword>
<dbReference type="Proteomes" id="UP000185713">
    <property type="component" value="Unassembled WGS sequence"/>
</dbReference>
<reference evidence="2 3" key="1">
    <citation type="submission" date="2014-12" db="EMBL/GenBank/DDBJ databases">
        <title>The genome sequence of Methanohalophilus portucalensis strain FDF1.</title>
        <authorList>
            <person name="Lai M.-C."/>
            <person name="Lai S.-J."/>
        </authorList>
    </citation>
    <scope>NUCLEOTIDE SEQUENCE [LARGE SCALE GENOMIC DNA]</scope>
    <source>
        <strain evidence="2 3">FDF-1</strain>
    </source>
</reference>
<keyword evidence="1" id="KW-0812">Transmembrane</keyword>
<protein>
    <submittedName>
        <fullName evidence="2">Uncharacterized protein</fullName>
    </submittedName>
</protein>
<sequence>MGIMGLNAAYIYISNNIIIIIIVMDNILLMSIHEKH</sequence>
<dbReference type="AlphaFoldDB" id="A0A1L9C433"/>
<evidence type="ECO:0000313" key="2">
    <source>
        <dbReference type="EMBL" id="OJH49282.1"/>
    </source>
</evidence>
<gene>
    <name evidence="2" type="ORF">MPF_1149</name>
</gene>
<organism evidence="2 3">
    <name type="scientific">Methanohalophilus portucalensis FDF-1</name>
    <dbReference type="NCBI Taxonomy" id="523843"/>
    <lineage>
        <taxon>Archaea</taxon>
        <taxon>Methanobacteriati</taxon>
        <taxon>Methanobacteriota</taxon>
        <taxon>Stenosarchaea group</taxon>
        <taxon>Methanomicrobia</taxon>
        <taxon>Methanosarcinales</taxon>
        <taxon>Methanosarcinaceae</taxon>
        <taxon>Methanohalophilus</taxon>
    </lineage>
</organism>
<feature type="transmembrane region" description="Helical" evidence="1">
    <location>
        <begin position="12"/>
        <end position="32"/>
    </location>
</feature>
<proteinExistence type="predicted"/>
<comment type="caution">
    <text evidence="2">The sequence shown here is derived from an EMBL/GenBank/DDBJ whole genome shotgun (WGS) entry which is preliminary data.</text>
</comment>
<keyword evidence="1" id="KW-0472">Membrane</keyword>
<name>A0A1L9C433_9EURY</name>
<accession>A0A1L9C433</accession>
<dbReference type="EMBL" id="JWTK01000003">
    <property type="protein sequence ID" value="OJH49282.1"/>
    <property type="molecule type" value="Genomic_DNA"/>
</dbReference>
<evidence type="ECO:0000256" key="1">
    <source>
        <dbReference type="SAM" id="Phobius"/>
    </source>
</evidence>
<evidence type="ECO:0000313" key="3">
    <source>
        <dbReference type="Proteomes" id="UP000185713"/>
    </source>
</evidence>